<name>A0ABX2A822_9MICO</name>
<reference evidence="2 3" key="1">
    <citation type="submission" date="2020-05" db="EMBL/GenBank/DDBJ databases">
        <title>Genomic Encyclopedia of Type Strains, Phase III (KMG-III): the genomes of soil and plant-associated and newly described type strains.</title>
        <authorList>
            <person name="Whitman W."/>
        </authorList>
    </citation>
    <scope>NUCLEOTIDE SEQUENCE [LARGE SCALE GENOMIC DNA]</scope>
    <source>
        <strain evidence="2 3">KCTC 19046</strain>
    </source>
</reference>
<evidence type="ECO:0000259" key="1">
    <source>
        <dbReference type="Pfam" id="PF02223"/>
    </source>
</evidence>
<dbReference type="InterPro" id="IPR039430">
    <property type="entry name" value="Thymidylate_kin-like_dom"/>
</dbReference>
<feature type="domain" description="Thymidylate kinase-like" evidence="1">
    <location>
        <begin position="17"/>
        <end position="117"/>
    </location>
</feature>
<dbReference type="Pfam" id="PF02223">
    <property type="entry name" value="Thymidylate_kin"/>
    <property type="match status" value="1"/>
</dbReference>
<sequence length="208" mass="22833">MMAKAGLTIRSGAVIVFEGLDQTGKSTQLDRLQGSVDTGSTVFAHMPSGFTTFTERVYRALEGETPDEKPTSGLAQQLAHLACHAESVPGLKRAAEKQSLILDRWWWSTLAYGWYGGPVKQSGLPESSFRELIDTIWSPIKPSIVFVFLEPHHLDSNNAPGVQAGYRALLEEHAESAVVVPMADEEETYSFVTETLLDRGLAGRVQNR</sequence>
<dbReference type="InterPro" id="IPR027417">
    <property type="entry name" value="P-loop_NTPase"/>
</dbReference>
<comment type="caution">
    <text evidence="2">The sequence shown here is derived from an EMBL/GenBank/DDBJ whole genome shotgun (WGS) entry which is preliminary data.</text>
</comment>
<evidence type="ECO:0000313" key="3">
    <source>
        <dbReference type="Proteomes" id="UP000757540"/>
    </source>
</evidence>
<dbReference type="EMBL" id="JABEZU010000004">
    <property type="protein sequence ID" value="NOV98756.1"/>
    <property type="molecule type" value="Genomic_DNA"/>
</dbReference>
<protein>
    <recommendedName>
        <fullName evidence="1">Thymidylate kinase-like domain-containing protein</fullName>
    </recommendedName>
</protein>
<dbReference type="Gene3D" id="3.40.50.300">
    <property type="entry name" value="P-loop containing nucleotide triphosphate hydrolases"/>
    <property type="match status" value="1"/>
</dbReference>
<dbReference type="SUPFAM" id="SSF52540">
    <property type="entry name" value="P-loop containing nucleoside triphosphate hydrolases"/>
    <property type="match status" value="1"/>
</dbReference>
<accession>A0ABX2A822</accession>
<evidence type="ECO:0000313" key="2">
    <source>
        <dbReference type="EMBL" id="NOV98756.1"/>
    </source>
</evidence>
<proteinExistence type="predicted"/>
<dbReference type="Proteomes" id="UP000757540">
    <property type="component" value="Unassembled WGS sequence"/>
</dbReference>
<organism evidence="2 3">
    <name type="scientific">Isoptericola halotolerans</name>
    <dbReference type="NCBI Taxonomy" id="300560"/>
    <lineage>
        <taxon>Bacteria</taxon>
        <taxon>Bacillati</taxon>
        <taxon>Actinomycetota</taxon>
        <taxon>Actinomycetes</taxon>
        <taxon>Micrococcales</taxon>
        <taxon>Promicromonosporaceae</taxon>
        <taxon>Isoptericola</taxon>
    </lineage>
</organism>
<keyword evidence="3" id="KW-1185">Reference proteome</keyword>
<gene>
    <name evidence="2" type="ORF">HDG69_003351</name>
</gene>
<dbReference type="RefSeq" id="WP_171784944.1">
    <property type="nucleotide sequence ID" value="NZ_BAAAML010000021.1"/>
</dbReference>